<dbReference type="GO" id="GO:0051537">
    <property type="term" value="F:2 iron, 2 sulfur cluster binding"/>
    <property type="evidence" value="ECO:0007669"/>
    <property type="project" value="UniProtKB-KW"/>
</dbReference>
<keyword evidence="3" id="KW-0479">Metal-binding</keyword>
<evidence type="ECO:0000256" key="2">
    <source>
        <dbReference type="ARBA" id="ARBA00022714"/>
    </source>
</evidence>
<dbReference type="Proteomes" id="UP000692954">
    <property type="component" value="Unassembled WGS sequence"/>
</dbReference>
<dbReference type="PANTHER" id="PTHR23426">
    <property type="entry name" value="FERREDOXIN/ADRENODOXIN"/>
    <property type="match status" value="1"/>
</dbReference>
<keyword evidence="2" id="KW-0001">2Fe-2S</keyword>
<protein>
    <recommendedName>
        <fullName evidence="7">2Fe-2S ferredoxin-type domain-containing protein</fullName>
    </recommendedName>
</protein>
<evidence type="ECO:0000259" key="7">
    <source>
        <dbReference type="PROSITE" id="PS51085"/>
    </source>
</evidence>
<evidence type="ECO:0000256" key="3">
    <source>
        <dbReference type="ARBA" id="ARBA00022723"/>
    </source>
</evidence>
<reference evidence="8" key="1">
    <citation type="submission" date="2021-01" db="EMBL/GenBank/DDBJ databases">
        <authorList>
            <consortium name="Genoscope - CEA"/>
            <person name="William W."/>
        </authorList>
    </citation>
    <scope>NUCLEOTIDE SEQUENCE</scope>
</reference>
<evidence type="ECO:0000313" key="8">
    <source>
        <dbReference type="EMBL" id="CAD8054307.1"/>
    </source>
</evidence>
<dbReference type="GO" id="GO:0005739">
    <property type="term" value="C:mitochondrion"/>
    <property type="evidence" value="ECO:0007669"/>
    <property type="project" value="TreeGrafter"/>
</dbReference>
<name>A0A8S1KHW7_9CILI</name>
<comment type="caution">
    <text evidence="8">The sequence shown here is derived from an EMBL/GenBank/DDBJ whole genome shotgun (WGS) entry which is preliminary data.</text>
</comment>
<dbReference type="EMBL" id="CAJJDN010000008">
    <property type="protein sequence ID" value="CAD8054307.1"/>
    <property type="molecule type" value="Genomic_DNA"/>
</dbReference>
<gene>
    <name evidence="8" type="ORF">PSON_ATCC_30995.1.T0080194</name>
</gene>
<comment type="cofactor">
    <cofactor evidence="6">
        <name>[2Fe-2S] cluster</name>
        <dbReference type="ChEBI" id="CHEBI:190135"/>
    </cofactor>
</comment>
<evidence type="ECO:0000256" key="6">
    <source>
        <dbReference type="ARBA" id="ARBA00034078"/>
    </source>
</evidence>
<accession>A0A8S1KHW7</accession>
<evidence type="ECO:0000256" key="4">
    <source>
        <dbReference type="ARBA" id="ARBA00023004"/>
    </source>
</evidence>
<dbReference type="GO" id="GO:0046872">
    <property type="term" value="F:metal ion binding"/>
    <property type="evidence" value="ECO:0007669"/>
    <property type="project" value="UniProtKB-KW"/>
</dbReference>
<dbReference type="InterPro" id="IPR001055">
    <property type="entry name" value="Adrenodoxin-like"/>
</dbReference>
<dbReference type="GO" id="GO:0140647">
    <property type="term" value="P:P450-containing electron transport chain"/>
    <property type="evidence" value="ECO:0007669"/>
    <property type="project" value="InterPro"/>
</dbReference>
<keyword evidence="4" id="KW-0408">Iron</keyword>
<feature type="domain" description="2Fe-2S ferredoxin-type" evidence="7">
    <location>
        <begin position="31"/>
        <end position="151"/>
    </location>
</feature>
<dbReference type="PANTHER" id="PTHR23426:SF65">
    <property type="entry name" value="FERREDOXIN-2, MITOCHONDRIAL"/>
    <property type="match status" value="1"/>
</dbReference>
<dbReference type="InterPro" id="IPR001041">
    <property type="entry name" value="2Fe-2S_ferredoxin-type"/>
</dbReference>
<comment type="similarity">
    <text evidence="1">Belongs to the adrenodoxin/putidaredoxin family.</text>
</comment>
<proteinExistence type="inferred from homology"/>
<keyword evidence="9" id="KW-1185">Reference proteome</keyword>
<dbReference type="CDD" id="cd00207">
    <property type="entry name" value="fer2"/>
    <property type="match status" value="1"/>
</dbReference>
<organism evidence="8 9">
    <name type="scientific">Paramecium sonneborni</name>
    <dbReference type="NCBI Taxonomy" id="65129"/>
    <lineage>
        <taxon>Eukaryota</taxon>
        <taxon>Sar</taxon>
        <taxon>Alveolata</taxon>
        <taxon>Ciliophora</taxon>
        <taxon>Intramacronucleata</taxon>
        <taxon>Oligohymenophorea</taxon>
        <taxon>Peniculida</taxon>
        <taxon>Parameciidae</taxon>
        <taxon>Paramecium</taxon>
    </lineage>
</organism>
<evidence type="ECO:0000313" key="9">
    <source>
        <dbReference type="Proteomes" id="UP000692954"/>
    </source>
</evidence>
<keyword evidence="5" id="KW-0411">Iron-sulfur</keyword>
<dbReference type="AlphaFoldDB" id="A0A8S1KHW7"/>
<dbReference type="GO" id="GO:0009055">
    <property type="term" value="F:electron transfer activity"/>
    <property type="evidence" value="ECO:0007669"/>
    <property type="project" value="TreeGrafter"/>
</dbReference>
<evidence type="ECO:0000256" key="5">
    <source>
        <dbReference type="ARBA" id="ARBA00023014"/>
    </source>
</evidence>
<sequence>MLQRIVRFCFAHGSHKPTGPIYAPSVQDKMIYINVYNDGEFERIPAYVGESLLSALRRFNVTNIPGDCEGGEQLDSMLENPIQTNTFGPSCGSCHILIQSPWIEKIRDPFYLEELVINRQDYPVAKHSRLACAIKLEKWMDEMEVSIPINENSENM</sequence>
<dbReference type="Pfam" id="PF00111">
    <property type="entry name" value="Fer2"/>
    <property type="match status" value="1"/>
</dbReference>
<evidence type="ECO:0000256" key="1">
    <source>
        <dbReference type="ARBA" id="ARBA00010914"/>
    </source>
</evidence>
<dbReference type="PROSITE" id="PS51085">
    <property type="entry name" value="2FE2S_FER_2"/>
    <property type="match status" value="1"/>
</dbReference>
<dbReference type="OrthoDB" id="282902at2759"/>